<dbReference type="InterPro" id="IPR000330">
    <property type="entry name" value="SNF2_N"/>
</dbReference>
<dbReference type="Gene3D" id="3.40.50.300">
    <property type="entry name" value="P-loop containing nucleotide triphosphate hydrolases"/>
    <property type="match status" value="1"/>
</dbReference>
<evidence type="ECO:0000256" key="3">
    <source>
        <dbReference type="ARBA" id="ARBA00022741"/>
    </source>
</evidence>
<dbReference type="GO" id="GO:0005524">
    <property type="term" value="F:ATP binding"/>
    <property type="evidence" value="ECO:0007669"/>
    <property type="project" value="UniProtKB-KW"/>
</dbReference>
<dbReference type="GO" id="GO:0005634">
    <property type="term" value="C:nucleus"/>
    <property type="evidence" value="ECO:0007669"/>
    <property type="project" value="UniProtKB-SubCell"/>
</dbReference>
<protein>
    <submittedName>
        <fullName evidence="9">Uncharacterized protein</fullName>
    </submittedName>
</protein>
<proteinExistence type="inferred from homology"/>
<comment type="similarity">
    <text evidence="2">Belongs to the SNF2/RAD54 helicase family.</text>
</comment>
<dbReference type="InterPro" id="IPR044574">
    <property type="entry name" value="ARIP4-like"/>
</dbReference>
<evidence type="ECO:0000313" key="10">
    <source>
        <dbReference type="Proteomes" id="UP000616769"/>
    </source>
</evidence>
<comment type="subcellular location">
    <subcellularLocation>
        <location evidence="1">Nucleus</location>
    </subcellularLocation>
</comment>
<name>A0A132A3F5_SARSC</name>
<evidence type="ECO:0000256" key="7">
    <source>
        <dbReference type="ARBA" id="ARBA00023125"/>
    </source>
</evidence>
<evidence type="ECO:0000256" key="1">
    <source>
        <dbReference type="ARBA" id="ARBA00004123"/>
    </source>
</evidence>
<dbReference type="Proteomes" id="UP000616769">
    <property type="component" value="Unassembled WGS sequence"/>
</dbReference>
<reference evidence="9 10" key="1">
    <citation type="journal article" date="2015" name="Parasit. Vectors">
        <title>Draft genome of the scabies mite.</title>
        <authorList>
            <person name="Rider S.D.Jr."/>
            <person name="Morgan M.S."/>
            <person name="Arlian L.G."/>
        </authorList>
    </citation>
    <scope>NUCLEOTIDE SEQUENCE [LARGE SCALE GENOMIC DNA]</scope>
    <source>
        <strain evidence="9">Arlian Lab</strain>
    </source>
</reference>
<dbReference type="Pfam" id="PF00271">
    <property type="entry name" value="Helicase_C"/>
    <property type="match status" value="1"/>
</dbReference>
<evidence type="ECO:0000256" key="4">
    <source>
        <dbReference type="ARBA" id="ARBA00022801"/>
    </source>
</evidence>
<keyword evidence="6" id="KW-0067">ATP-binding</keyword>
<sequence>MGLGKTLQIIAFLHATMTHQIVKRYIQKTLIIVPYNVAQNWYDEFLMWLSKCHSDVPLPIWPMYKAKFEKDRLNTCANWKKFGGILIISNRLATNMILDKKNVSKYKKYLINCDLLVIDEGHLLKNYKTAYYQAIVEVKTKRRILLTGTPMQNNLSEYFFMIDLIKPRLLGTKEQFKQLFENPIAQGQHTDSTKEEIRQMNRRLHVFLNRTQPFLHRRDVDILIPYLPPKQEYIIGVRLSSIQSDLYRYFLTNLIHERKNLLRDSLYLMLLGNHPSLLIKRYEANVNFENEEYHPLKNDEDCFHNHWRKVIANYGDIERIEMSTKFMLLLLILKQCESIGDKILVFSQSLLTLDLIEKMIDREGWHRNSDYFRIDGGVSVEDRHESMKKFNDMKNLRARLMLISIKAGGIGINLIGANRCVLFDCSWNPATDLQAIFRVFRLGQTKPVFIYRLVAYGTMEWKIYERQVWKTSIAKRVVDIKQIMRHYTKSELAELYTYEPDIEIVGNVSQRSDDRLLNELLRMTSSNIVTFHHHDSLFQVTHDEELNEKEKTEAIKEFSKLEILSITKKIETKNDDAVEILPISLQNLFFN</sequence>
<dbReference type="PROSITE" id="PS51194">
    <property type="entry name" value="HELICASE_CTER"/>
    <property type="match status" value="1"/>
</dbReference>
<dbReference type="InterPro" id="IPR038718">
    <property type="entry name" value="SNF2-like_sf"/>
</dbReference>
<dbReference type="PROSITE" id="PS51192">
    <property type="entry name" value="HELICASE_ATP_BIND_1"/>
    <property type="match status" value="1"/>
</dbReference>
<dbReference type="PANTHER" id="PTHR45797:SF1">
    <property type="entry name" value="HELICASE ARIP4"/>
    <property type="match status" value="1"/>
</dbReference>
<dbReference type="CDD" id="cd18793">
    <property type="entry name" value="SF2_C_SNF"/>
    <property type="match status" value="1"/>
</dbReference>
<dbReference type="AlphaFoldDB" id="A0A132A3F5"/>
<dbReference type="OrthoDB" id="21111at2759"/>
<dbReference type="GO" id="GO:0003677">
    <property type="term" value="F:DNA binding"/>
    <property type="evidence" value="ECO:0007669"/>
    <property type="project" value="UniProtKB-KW"/>
</dbReference>
<dbReference type="SMART" id="SM00490">
    <property type="entry name" value="HELICc"/>
    <property type="match status" value="1"/>
</dbReference>
<accession>A0A132A3F5</accession>
<dbReference type="GO" id="GO:0016887">
    <property type="term" value="F:ATP hydrolysis activity"/>
    <property type="evidence" value="ECO:0007669"/>
    <property type="project" value="InterPro"/>
</dbReference>
<dbReference type="SMART" id="SM00487">
    <property type="entry name" value="DEXDc"/>
    <property type="match status" value="1"/>
</dbReference>
<dbReference type="VEuPathDB" id="VectorBase:SSCA008743"/>
<keyword evidence="7" id="KW-0238">DNA-binding</keyword>
<gene>
    <name evidence="9" type="ORF">QR98_0039470</name>
</gene>
<dbReference type="GO" id="GO:0004386">
    <property type="term" value="F:helicase activity"/>
    <property type="evidence" value="ECO:0007669"/>
    <property type="project" value="UniProtKB-KW"/>
</dbReference>
<dbReference type="Pfam" id="PF00176">
    <property type="entry name" value="SNF2-rel_dom"/>
    <property type="match status" value="1"/>
</dbReference>
<keyword evidence="5" id="KW-0347">Helicase</keyword>
<organism evidence="9 10">
    <name type="scientific">Sarcoptes scabiei</name>
    <name type="common">Itch mite</name>
    <name type="synonym">Acarus scabiei</name>
    <dbReference type="NCBI Taxonomy" id="52283"/>
    <lineage>
        <taxon>Eukaryota</taxon>
        <taxon>Metazoa</taxon>
        <taxon>Ecdysozoa</taxon>
        <taxon>Arthropoda</taxon>
        <taxon>Chelicerata</taxon>
        <taxon>Arachnida</taxon>
        <taxon>Acari</taxon>
        <taxon>Acariformes</taxon>
        <taxon>Sarcoptiformes</taxon>
        <taxon>Astigmata</taxon>
        <taxon>Psoroptidia</taxon>
        <taxon>Sarcoptoidea</taxon>
        <taxon>Sarcoptidae</taxon>
        <taxon>Sarcoptinae</taxon>
        <taxon>Sarcoptes</taxon>
    </lineage>
</organism>
<dbReference type="InterPro" id="IPR001650">
    <property type="entry name" value="Helicase_C-like"/>
</dbReference>
<evidence type="ECO:0000256" key="8">
    <source>
        <dbReference type="ARBA" id="ARBA00023242"/>
    </source>
</evidence>
<dbReference type="Gene3D" id="3.40.50.10810">
    <property type="entry name" value="Tandem AAA-ATPase domain"/>
    <property type="match status" value="1"/>
</dbReference>
<dbReference type="InterPro" id="IPR014001">
    <property type="entry name" value="Helicase_ATP-bd"/>
</dbReference>
<evidence type="ECO:0000256" key="2">
    <source>
        <dbReference type="ARBA" id="ARBA00007025"/>
    </source>
</evidence>
<evidence type="ECO:0000313" key="9">
    <source>
        <dbReference type="EMBL" id="KPM05483.1"/>
    </source>
</evidence>
<dbReference type="SUPFAM" id="SSF52540">
    <property type="entry name" value="P-loop containing nucleoside triphosphate hydrolases"/>
    <property type="match status" value="2"/>
</dbReference>
<dbReference type="InterPro" id="IPR049730">
    <property type="entry name" value="SNF2/RAD54-like_C"/>
</dbReference>
<dbReference type="PANTHER" id="PTHR45797">
    <property type="entry name" value="RAD54-LIKE"/>
    <property type="match status" value="1"/>
</dbReference>
<keyword evidence="8" id="KW-0539">Nucleus</keyword>
<dbReference type="EMBL" id="JXLN01010309">
    <property type="protein sequence ID" value="KPM05483.1"/>
    <property type="molecule type" value="Genomic_DNA"/>
</dbReference>
<keyword evidence="4" id="KW-0378">Hydrolase</keyword>
<evidence type="ECO:0000256" key="6">
    <source>
        <dbReference type="ARBA" id="ARBA00022840"/>
    </source>
</evidence>
<dbReference type="InterPro" id="IPR027417">
    <property type="entry name" value="P-loop_NTPase"/>
</dbReference>
<evidence type="ECO:0000256" key="5">
    <source>
        <dbReference type="ARBA" id="ARBA00022806"/>
    </source>
</evidence>
<keyword evidence="3" id="KW-0547">Nucleotide-binding</keyword>
<comment type="caution">
    <text evidence="9">The sequence shown here is derived from an EMBL/GenBank/DDBJ whole genome shotgun (WGS) entry which is preliminary data.</text>
</comment>